<comment type="subcellular location">
    <subcellularLocation>
        <location evidence="6">Cytoplasm</location>
    </subcellularLocation>
</comment>
<evidence type="ECO:0000256" key="6">
    <source>
        <dbReference type="HAMAP-Rule" id="MF_03051"/>
    </source>
</evidence>
<dbReference type="Pfam" id="PF02597">
    <property type="entry name" value="ThiS"/>
    <property type="match status" value="1"/>
</dbReference>
<evidence type="ECO:0000256" key="5">
    <source>
        <dbReference type="ARBA" id="ARBA00023150"/>
    </source>
</evidence>
<dbReference type="GO" id="GO:0006777">
    <property type="term" value="P:Mo-molybdopterin cofactor biosynthetic process"/>
    <property type="evidence" value="ECO:0007669"/>
    <property type="project" value="UniProtKB-UniRule"/>
</dbReference>
<keyword evidence="3 6" id="KW-0597">Phosphoprotein</keyword>
<keyword evidence="9" id="KW-1185">Reference proteome</keyword>
<evidence type="ECO:0000256" key="2">
    <source>
        <dbReference type="ARBA" id="ARBA00022490"/>
    </source>
</evidence>
<comment type="function">
    <text evidence="6">Acts as a sulfur carrier required for molybdopterin biosynthesis. Component of the molybdopterin synthase complex that catalyzes the conversion of precursor Z into molybdopterin by mediating the incorporation of 2 sulfur atoms into precursor Z to generate a dithiolene group. In the complex, serves as sulfur donor by being thiocarboxylated (-COSH) at its C-terminus by UBA4. After interaction with MOCS2B, the sulfur is then transferred to precursor Z to form molybdopterin.</text>
</comment>
<comment type="similarity">
    <text evidence="6">Belongs to the MoaD family. MOCS2A subfamily.</text>
</comment>
<evidence type="ECO:0000256" key="7">
    <source>
        <dbReference type="SAM" id="MobiDB-lite"/>
    </source>
</evidence>
<protein>
    <recommendedName>
        <fullName evidence="6">Molybdopterin synthase sulfur carrier subunit</fullName>
    </recommendedName>
    <alternativeName>
        <fullName evidence="6">Molybdenum cofactor synthesis protein 2 small subunit</fullName>
    </alternativeName>
    <alternativeName>
        <fullName evidence="6">Molybdenum cofactor synthesis protein 2A</fullName>
        <shortName evidence="6">MOCS2A</shortName>
    </alternativeName>
    <alternativeName>
        <fullName evidence="6">Sulfur carrier protein MOCS2A</fullName>
    </alternativeName>
</protein>
<dbReference type="CDD" id="cd00754">
    <property type="entry name" value="Ubl_MoaD"/>
    <property type="match status" value="1"/>
</dbReference>
<dbReference type="GO" id="GO:1990133">
    <property type="term" value="C:molybdopterin adenylyltransferase complex"/>
    <property type="evidence" value="ECO:0007669"/>
    <property type="project" value="TreeGrafter"/>
</dbReference>
<dbReference type="FunFam" id="3.10.20.30:FF:000010">
    <property type="entry name" value="Molybdopterin synthase sulfur carrier subunit"/>
    <property type="match status" value="1"/>
</dbReference>
<keyword evidence="4 6" id="KW-0547">Nucleotide-binding</keyword>
<dbReference type="HAMAP" id="MF_03051">
    <property type="entry name" value="MOCS2A"/>
    <property type="match status" value="1"/>
</dbReference>
<sequence length="110" mass="11365">MAQSETRLATEDTAPAASGPANSFLWTITVLYFAASKDLAGTGQESLPLPNPVSVPEIVSQILSRHSALEAILDTAMVAVNLEYVDKEGSDGVLIKAGDEVALIPPVSGG</sequence>
<dbReference type="GO" id="GO:1990140">
    <property type="term" value="C:molybdopterin synthase complex"/>
    <property type="evidence" value="ECO:0007669"/>
    <property type="project" value="UniProtKB-UniRule"/>
</dbReference>
<dbReference type="GO" id="GO:0030366">
    <property type="term" value="F:molybdopterin synthase activity"/>
    <property type="evidence" value="ECO:0007669"/>
    <property type="project" value="UniProtKB-UniRule"/>
</dbReference>
<comment type="subunit">
    <text evidence="6">Heterotetramer; composed of 2 small (MOCS2A) and 2 large (MOCS2B) subunits.</text>
</comment>
<dbReference type="EMBL" id="KZ998201">
    <property type="protein sequence ID" value="RKO86431.1"/>
    <property type="molecule type" value="Genomic_DNA"/>
</dbReference>
<feature type="modified residue" description="1-thioglycine; alternate" evidence="6">
    <location>
        <position position="110"/>
    </location>
</feature>
<dbReference type="PANTHER" id="PTHR33359:SF1">
    <property type="entry name" value="MOLYBDOPTERIN SYNTHASE SULFUR CARRIER SUBUNIT"/>
    <property type="match status" value="1"/>
</dbReference>
<accession>A0A4P9W2H8</accession>
<dbReference type="NCBIfam" id="TIGR01682">
    <property type="entry name" value="moaD"/>
    <property type="match status" value="1"/>
</dbReference>
<feature type="modified residue" description="Glycyl adenylate; alternate" evidence="6">
    <location>
        <position position="110"/>
    </location>
</feature>
<evidence type="ECO:0000313" key="9">
    <source>
        <dbReference type="Proteomes" id="UP000269721"/>
    </source>
</evidence>
<name>A0A4P9W2H8_9FUNG</name>
<evidence type="ECO:0000256" key="1">
    <source>
        <dbReference type="ARBA" id="ARBA00005046"/>
    </source>
</evidence>
<comment type="PTM">
    <text evidence="6">C-terminal thiocarboxylation occurs in 2 steps, it is first acyl-adenylated (-COAMP) via the hesA/moeB/thiF part of UBA4, then thiocarboxylated (-COSH) via the rhodanese domain of UBA4.</text>
</comment>
<dbReference type="InterPro" id="IPR016155">
    <property type="entry name" value="Mopterin_synth/thiamin_S_b"/>
</dbReference>
<dbReference type="Proteomes" id="UP000269721">
    <property type="component" value="Unassembled WGS sequence"/>
</dbReference>
<proteinExistence type="inferred from homology"/>
<dbReference type="GO" id="GO:0000166">
    <property type="term" value="F:nucleotide binding"/>
    <property type="evidence" value="ECO:0007669"/>
    <property type="project" value="UniProtKB-KW"/>
</dbReference>
<dbReference type="PANTHER" id="PTHR33359">
    <property type="entry name" value="MOLYBDOPTERIN SYNTHASE SULFUR CARRIER SUBUNIT"/>
    <property type="match status" value="1"/>
</dbReference>
<keyword evidence="2 6" id="KW-0963">Cytoplasm</keyword>
<reference evidence="9" key="1">
    <citation type="journal article" date="2018" name="Nat. Microbiol.">
        <title>Leveraging single-cell genomics to expand the fungal tree of life.</title>
        <authorList>
            <person name="Ahrendt S.R."/>
            <person name="Quandt C.A."/>
            <person name="Ciobanu D."/>
            <person name="Clum A."/>
            <person name="Salamov A."/>
            <person name="Andreopoulos B."/>
            <person name="Cheng J.F."/>
            <person name="Woyke T."/>
            <person name="Pelin A."/>
            <person name="Henrissat B."/>
            <person name="Reynolds N.K."/>
            <person name="Benny G.L."/>
            <person name="Smith M.E."/>
            <person name="James T.Y."/>
            <person name="Grigoriev I.V."/>
        </authorList>
    </citation>
    <scope>NUCLEOTIDE SEQUENCE [LARGE SCALE GENOMIC DNA]</scope>
</reference>
<organism evidence="8 9">
    <name type="scientific">Blyttiomyces helicus</name>
    <dbReference type="NCBI Taxonomy" id="388810"/>
    <lineage>
        <taxon>Eukaryota</taxon>
        <taxon>Fungi</taxon>
        <taxon>Fungi incertae sedis</taxon>
        <taxon>Chytridiomycota</taxon>
        <taxon>Chytridiomycota incertae sedis</taxon>
        <taxon>Chytridiomycetes</taxon>
        <taxon>Chytridiomycetes incertae sedis</taxon>
        <taxon>Blyttiomyces</taxon>
    </lineage>
</organism>
<dbReference type="InterPro" id="IPR028887">
    <property type="entry name" value="MOCS2A_euk"/>
</dbReference>
<dbReference type="SUPFAM" id="SSF54285">
    <property type="entry name" value="MoaD/ThiS"/>
    <property type="match status" value="1"/>
</dbReference>
<dbReference type="OrthoDB" id="5595860at2759"/>
<dbReference type="UniPathway" id="UPA00344"/>
<keyword evidence="5 6" id="KW-0501">Molybdenum cofactor biosynthesis</keyword>
<dbReference type="InterPro" id="IPR012675">
    <property type="entry name" value="Beta-grasp_dom_sf"/>
</dbReference>
<dbReference type="Gene3D" id="3.10.20.30">
    <property type="match status" value="1"/>
</dbReference>
<dbReference type="InterPro" id="IPR003749">
    <property type="entry name" value="ThiS/MoaD-like"/>
</dbReference>
<dbReference type="AlphaFoldDB" id="A0A4P9W2H8"/>
<comment type="pathway">
    <text evidence="1 6">Cofactor biosynthesis; molybdopterin biosynthesis.</text>
</comment>
<evidence type="ECO:0000313" key="8">
    <source>
        <dbReference type="EMBL" id="RKO86431.1"/>
    </source>
</evidence>
<evidence type="ECO:0000256" key="4">
    <source>
        <dbReference type="ARBA" id="ARBA00022741"/>
    </source>
</evidence>
<gene>
    <name evidence="8" type="ORF">BDK51DRAFT_44253</name>
</gene>
<evidence type="ECO:0000256" key="3">
    <source>
        <dbReference type="ARBA" id="ARBA00022553"/>
    </source>
</evidence>
<feature type="region of interest" description="Disordered" evidence="7">
    <location>
        <begin position="1"/>
        <end position="20"/>
    </location>
</feature>
<dbReference type="InterPro" id="IPR044672">
    <property type="entry name" value="MOCS2A"/>
</dbReference>